<sequence>MSSTSTDASNVPMDLVSAFDDHGDELAHAPPPASMDVLGTTCLGDETELCSHCGMPVRGEEPHEDVYRYILHASVRSMAALVCVMFDVNAMTPRFRPTYDRTEKMVHCFPQCSVYKHCPAPYQHSHDALTRDSLAAACSVPICATFQHEGALSDARAFGYFHHSGLSMDEDLFSFSPAELAIFSSQWVVGDVEHHGDTKTSVLFYGFSKDEVLWLLPDDFAHPCNTQGVLYTFRVLLYAKVGDLYELVAYQDSPEFAVHNSVRDSKRKPTATLAEKNPKHPRVANAVTSA</sequence>
<dbReference type="EMBL" id="KK583382">
    <property type="protein sequence ID" value="KDO18946.1"/>
    <property type="molecule type" value="Genomic_DNA"/>
</dbReference>
<dbReference type="OMA" id="YIPCEAS"/>
<evidence type="ECO:0000313" key="2">
    <source>
        <dbReference type="EMBL" id="KDO18946.1"/>
    </source>
</evidence>
<evidence type="ECO:0000313" key="3">
    <source>
        <dbReference type="Proteomes" id="UP000030745"/>
    </source>
</evidence>
<dbReference type="Proteomes" id="UP000030745">
    <property type="component" value="Unassembled WGS sequence"/>
</dbReference>
<dbReference type="AlphaFoldDB" id="A0A067BXA3"/>
<feature type="region of interest" description="Disordered" evidence="1">
    <location>
        <begin position="265"/>
        <end position="290"/>
    </location>
</feature>
<evidence type="ECO:0000256" key="1">
    <source>
        <dbReference type="SAM" id="MobiDB-lite"/>
    </source>
</evidence>
<dbReference type="RefSeq" id="XP_012210359.1">
    <property type="nucleotide sequence ID" value="XM_012354969.1"/>
</dbReference>
<dbReference type="OrthoDB" id="10387610at2759"/>
<reference evidence="2 3" key="1">
    <citation type="journal article" date="2013" name="PLoS Genet.">
        <title>Distinctive expansion of potential virulence genes in the genome of the oomycete fish pathogen Saprolegnia parasitica.</title>
        <authorList>
            <person name="Jiang R.H."/>
            <person name="de Bruijn I."/>
            <person name="Haas B.J."/>
            <person name="Belmonte R."/>
            <person name="Lobach L."/>
            <person name="Christie J."/>
            <person name="van den Ackerveken G."/>
            <person name="Bottin A."/>
            <person name="Bulone V."/>
            <person name="Diaz-Moreno S.M."/>
            <person name="Dumas B."/>
            <person name="Fan L."/>
            <person name="Gaulin E."/>
            <person name="Govers F."/>
            <person name="Grenville-Briggs L.J."/>
            <person name="Horner N.R."/>
            <person name="Levin J.Z."/>
            <person name="Mammella M."/>
            <person name="Meijer H.J."/>
            <person name="Morris P."/>
            <person name="Nusbaum C."/>
            <person name="Oome S."/>
            <person name="Phillips A.J."/>
            <person name="van Rooyen D."/>
            <person name="Rzeszutek E."/>
            <person name="Saraiva M."/>
            <person name="Secombes C.J."/>
            <person name="Seidl M.F."/>
            <person name="Snel B."/>
            <person name="Stassen J.H."/>
            <person name="Sykes S."/>
            <person name="Tripathy S."/>
            <person name="van den Berg H."/>
            <person name="Vega-Arreguin J.C."/>
            <person name="Wawra S."/>
            <person name="Young S.K."/>
            <person name="Zeng Q."/>
            <person name="Dieguez-Uribeondo J."/>
            <person name="Russ C."/>
            <person name="Tyler B.M."/>
            <person name="van West P."/>
        </authorList>
    </citation>
    <scope>NUCLEOTIDE SEQUENCE [LARGE SCALE GENOMIC DNA]</scope>
    <source>
        <strain evidence="2 3">CBS 223.65</strain>
    </source>
</reference>
<gene>
    <name evidence="2" type="ORF">SPRG_15801</name>
</gene>
<accession>A0A067BXA3</accession>
<dbReference type="VEuPathDB" id="FungiDB:SPRG_15801"/>
<proteinExistence type="predicted"/>
<dbReference type="GeneID" id="24137490"/>
<protein>
    <submittedName>
        <fullName evidence="2">Uncharacterized protein</fullName>
    </submittedName>
</protein>
<dbReference type="KEGG" id="spar:SPRG_15801"/>
<name>A0A067BXA3_SAPPC</name>
<keyword evidence="3" id="KW-1185">Reference proteome</keyword>
<organism evidence="2 3">
    <name type="scientific">Saprolegnia parasitica (strain CBS 223.65)</name>
    <dbReference type="NCBI Taxonomy" id="695850"/>
    <lineage>
        <taxon>Eukaryota</taxon>
        <taxon>Sar</taxon>
        <taxon>Stramenopiles</taxon>
        <taxon>Oomycota</taxon>
        <taxon>Saprolegniomycetes</taxon>
        <taxon>Saprolegniales</taxon>
        <taxon>Saprolegniaceae</taxon>
        <taxon>Saprolegnia</taxon>
    </lineage>
</organism>